<evidence type="ECO:0000256" key="1">
    <source>
        <dbReference type="ARBA" id="ARBA00023015"/>
    </source>
</evidence>
<keyword evidence="2 4" id="KW-0238">DNA-binding</keyword>
<feature type="DNA-binding region" description="H-T-H motif" evidence="4">
    <location>
        <begin position="25"/>
        <end position="44"/>
    </location>
</feature>
<dbReference type="InterPro" id="IPR009057">
    <property type="entry name" value="Homeodomain-like_sf"/>
</dbReference>
<dbReference type="PANTHER" id="PTHR47506">
    <property type="entry name" value="TRANSCRIPTIONAL REGULATORY PROTEIN"/>
    <property type="match status" value="1"/>
</dbReference>
<proteinExistence type="predicted"/>
<gene>
    <name evidence="6" type="ORF">ACFOW7_11305</name>
</gene>
<evidence type="ECO:0000313" key="6">
    <source>
        <dbReference type="EMBL" id="MFC4159932.1"/>
    </source>
</evidence>
<dbReference type="SUPFAM" id="SSF46689">
    <property type="entry name" value="Homeodomain-like"/>
    <property type="match status" value="1"/>
</dbReference>
<reference evidence="7" key="1">
    <citation type="journal article" date="2019" name="Int. J. Syst. Evol. Microbiol.">
        <title>The Global Catalogue of Microorganisms (GCM) 10K type strain sequencing project: providing services to taxonomists for standard genome sequencing and annotation.</title>
        <authorList>
            <consortium name="The Broad Institute Genomics Platform"/>
            <consortium name="The Broad Institute Genome Sequencing Center for Infectious Disease"/>
            <person name="Wu L."/>
            <person name="Ma J."/>
        </authorList>
    </citation>
    <scope>NUCLEOTIDE SEQUENCE [LARGE SCALE GENOMIC DNA]</scope>
    <source>
        <strain evidence="7">LMG 29894</strain>
    </source>
</reference>
<dbReference type="PRINTS" id="PR00455">
    <property type="entry name" value="HTHTETR"/>
</dbReference>
<protein>
    <submittedName>
        <fullName evidence="6">TetR/AcrR family transcriptional regulator</fullName>
    </submittedName>
</protein>
<name>A0ABV8MP46_9NEIS</name>
<keyword evidence="1" id="KW-0805">Transcription regulation</keyword>
<dbReference type="InterPro" id="IPR011075">
    <property type="entry name" value="TetR_C"/>
</dbReference>
<dbReference type="RefSeq" id="WP_378164215.1">
    <property type="nucleotide sequence ID" value="NZ_JBHSBU010000001.1"/>
</dbReference>
<dbReference type="EMBL" id="JBHSBU010000001">
    <property type="protein sequence ID" value="MFC4159932.1"/>
    <property type="molecule type" value="Genomic_DNA"/>
</dbReference>
<dbReference type="Gene3D" id="1.10.357.10">
    <property type="entry name" value="Tetracycline Repressor, domain 2"/>
    <property type="match status" value="1"/>
</dbReference>
<evidence type="ECO:0000256" key="3">
    <source>
        <dbReference type="ARBA" id="ARBA00023163"/>
    </source>
</evidence>
<dbReference type="SUPFAM" id="SSF48498">
    <property type="entry name" value="Tetracyclin repressor-like, C-terminal domain"/>
    <property type="match status" value="1"/>
</dbReference>
<dbReference type="PROSITE" id="PS50977">
    <property type="entry name" value="HTH_TETR_2"/>
    <property type="match status" value="1"/>
</dbReference>
<dbReference type="InterPro" id="IPR036271">
    <property type="entry name" value="Tet_transcr_reg_TetR-rel_C_sf"/>
</dbReference>
<evidence type="ECO:0000256" key="2">
    <source>
        <dbReference type="ARBA" id="ARBA00023125"/>
    </source>
</evidence>
<keyword evidence="7" id="KW-1185">Reference proteome</keyword>
<keyword evidence="3" id="KW-0804">Transcription</keyword>
<dbReference type="InterPro" id="IPR001647">
    <property type="entry name" value="HTH_TetR"/>
</dbReference>
<evidence type="ECO:0000256" key="4">
    <source>
        <dbReference type="PROSITE-ProRule" id="PRU00335"/>
    </source>
</evidence>
<feature type="domain" description="HTH tetR-type" evidence="5">
    <location>
        <begin position="2"/>
        <end position="62"/>
    </location>
</feature>
<accession>A0ABV8MP46</accession>
<comment type="caution">
    <text evidence="6">The sequence shown here is derived from an EMBL/GenBank/DDBJ whole genome shotgun (WGS) entry which is preliminary data.</text>
</comment>
<dbReference type="Pfam" id="PF16925">
    <property type="entry name" value="TetR_C_13"/>
    <property type="match status" value="1"/>
</dbReference>
<dbReference type="Pfam" id="PF00440">
    <property type="entry name" value="TetR_N"/>
    <property type="match status" value="1"/>
</dbReference>
<dbReference type="Proteomes" id="UP001595791">
    <property type="component" value="Unassembled WGS sequence"/>
</dbReference>
<sequence>MSDTAKQILDLAEALMLERGFNGFSYQHISGALGMKNAAIHYHYPSKADLGVALVARYRRRFQRSVAQLDATAQDPWVKLEWYFDVLSELYGNSERLCPTGMLSAELATLPEAMQSEARQFVDELYDWCVRVLRDGVQSGHFRFAGACEDKAAMLLATLQGALQLARFQPDWLDAVKKQARLDLGAR</sequence>
<evidence type="ECO:0000313" key="7">
    <source>
        <dbReference type="Proteomes" id="UP001595791"/>
    </source>
</evidence>
<organism evidence="6 7">
    <name type="scientific">Chitinimonas lacunae</name>
    <dbReference type="NCBI Taxonomy" id="1963018"/>
    <lineage>
        <taxon>Bacteria</taxon>
        <taxon>Pseudomonadati</taxon>
        <taxon>Pseudomonadota</taxon>
        <taxon>Betaproteobacteria</taxon>
        <taxon>Neisseriales</taxon>
        <taxon>Chitinibacteraceae</taxon>
        <taxon>Chitinimonas</taxon>
    </lineage>
</organism>
<dbReference type="PANTHER" id="PTHR47506:SF1">
    <property type="entry name" value="HTH-TYPE TRANSCRIPTIONAL REGULATOR YJDC"/>
    <property type="match status" value="1"/>
</dbReference>
<evidence type="ECO:0000259" key="5">
    <source>
        <dbReference type="PROSITE" id="PS50977"/>
    </source>
</evidence>